<dbReference type="OrthoDB" id="4769at2759"/>
<keyword evidence="16" id="KW-1185">Reference proteome</keyword>
<evidence type="ECO:0000256" key="13">
    <source>
        <dbReference type="ARBA" id="ARBA00048064"/>
    </source>
</evidence>
<dbReference type="EMBL" id="OC868137">
    <property type="protein sequence ID" value="CAD7633882.1"/>
    <property type="molecule type" value="Genomic_DNA"/>
</dbReference>
<keyword evidence="6 14" id="KW-0328">Glycosyltransferase</keyword>
<evidence type="ECO:0000256" key="4">
    <source>
        <dbReference type="ARBA" id="ARBA00011967"/>
    </source>
</evidence>
<keyword evidence="7" id="KW-0808">Transferase</keyword>
<feature type="transmembrane region" description="Helical" evidence="14">
    <location>
        <begin position="210"/>
        <end position="236"/>
    </location>
</feature>
<evidence type="ECO:0000256" key="10">
    <source>
        <dbReference type="ARBA" id="ARBA00022989"/>
    </source>
</evidence>
<dbReference type="Pfam" id="PF04922">
    <property type="entry name" value="DIE2_ALG10"/>
    <property type="match status" value="2"/>
</dbReference>
<feature type="transmembrane region" description="Helical" evidence="14">
    <location>
        <begin position="134"/>
        <end position="155"/>
    </location>
</feature>
<dbReference type="GO" id="GO:0106073">
    <property type="term" value="F:dolichyl pyrophosphate Glc2Man9GlcNAc2 alpha-1,2-glucosyltransferase activity"/>
    <property type="evidence" value="ECO:0007669"/>
    <property type="project" value="UniProtKB-UniRule"/>
</dbReference>
<comment type="function">
    <text evidence="12">Dol-P-Glc:Glc(2)Man(9)GlcNAc(2)-PP-Dol alpha-1,2-glucosyltransferase that operates in the biosynthetic pathway of dolichol-linked oligosaccharides, the glycan precursors employed in protein asparagine (N)-glycosylation. The assembly of dolichol-linked oligosaccharides begins on the cytosolic side of the endoplasmic reticulum membrane and finishes in its lumen. The sequential addition of sugars to dolichol pyrophosphate produces dolichol-linked oligosaccharides containing fourteen sugars, including two GlcNAcs, nine mannoses and three glucoses. Once assembled, the oligosaccharide is transferred from the lipid to nascent proteins by oligosaccharyltransferases. In the lumen of the endoplasmic reticulum, adds the third and last glucose residue from dolichyl phosphate glucose (Dol-P-Glc) onto the lipid-linked oligosaccharide intermediate Glc(2)Man(9)GlcNAc(2)-PP-Dol to produce Glc(3)Man(9)GlcNAc(2)-PP-Dol.</text>
</comment>
<feature type="transmembrane region" description="Helical" evidence="14">
    <location>
        <begin position="167"/>
        <end position="190"/>
    </location>
</feature>
<dbReference type="InterPro" id="IPR016900">
    <property type="entry name" value="Alg10"/>
</dbReference>
<evidence type="ECO:0000256" key="1">
    <source>
        <dbReference type="ARBA" id="ARBA00004477"/>
    </source>
</evidence>
<dbReference type="EC" id="2.4.1.256" evidence="4 14"/>
<dbReference type="PIRSF" id="PIRSF028810">
    <property type="entry name" value="Alpha1_2_glucosyltferase_Alg10"/>
    <property type="match status" value="1"/>
</dbReference>
<keyword evidence="10 14" id="KW-1133">Transmembrane helix</keyword>
<evidence type="ECO:0000256" key="5">
    <source>
        <dbReference type="ARBA" id="ARBA00018512"/>
    </source>
</evidence>
<evidence type="ECO:0000256" key="7">
    <source>
        <dbReference type="ARBA" id="ARBA00022679"/>
    </source>
</evidence>
<keyword evidence="11 14" id="KW-0472">Membrane</keyword>
<dbReference type="PANTHER" id="PTHR12989">
    <property type="entry name" value="ALPHA-1,2-GLUCOSYLTRANSFERASE ALG10"/>
    <property type="match status" value="1"/>
</dbReference>
<comment type="similarity">
    <text evidence="3 14">Belongs to the ALG10 glucosyltransferase family.</text>
</comment>
<comment type="caution">
    <text evidence="14">Lacks conserved residue(s) required for the propagation of feature annotation.</text>
</comment>
<dbReference type="AlphaFoldDB" id="A0A7R9L2G1"/>
<keyword evidence="8 14" id="KW-0812">Transmembrane</keyword>
<evidence type="ECO:0000256" key="9">
    <source>
        <dbReference type="ARBA" id="ARBA00022824"/>
    </source>
</evidence>
<feature type="transmembrane region" description="Helical" evidence="14">
    <location>
        <begin position="348"/>
        <end position="367"/>
    </location>
</feature>
<protein>
    <recommendedName>
        <fullName evidence="5 14">Dol-P-Glc:Glc(2)Man(9)GlcNAc(2)-PP-Dol alpha-1,2-glucosyltransferase</fullName>
        <ecNumber evidence="4 14">2.4.1.256</ecNumber>
    </recommendedName>
</protein>
<accession>A0A7R9L2G1</accession>
<evidence type="ECO:0000256" key="8">
    <source>
        <dbReference type="ARBA" id="ARBA00022692"/>
    </source>
</evidence>
<dbReference type="GO" id="GO:0006488">
    <property type="term" value="P:dolichol-linked oligosaccharide biosynthetic process"/>
    <property type="evidence" value="ECO:0007669"/>
    <property type="project" value="UniProtKB-UniRule"/>
</dbReference>
<evidence type="ECO:0000256" key="14">
    <source>
        <dbReference type="PIRNR" id="PIRNR028810"/>
    </source>
</evidence>
<dbReference type="GO" id="GO:0005789">
    <property type="term" value="C:endoplasmic reticulum membrane"/>
    <property type="evidence" value="ECO:0007669"/>
    <property type="project" value="UniProtKB-SubCell"/>
</dbReference>
<evidence type="ECO:0000256" key="11">
    <source>
        <dbReference type="ARBA" id="ARBA00023136"/>
    </source>
</evidence>
<comment type="subcellular location">
    <subcellularLocation>
        <location evidence="1">Endoplasmic reticulum membrane</location>
        <topology evidence="1">Multi-pass membrane protein</topology>
    </subcellularLocation>
</comment>
<sequence length="500" mass="57604">MAQTFVERQNGFIGGKTSAEVMFNKIVILIGTAFGFAILAVMILVNDHLPEPYMDEIFHVQQTQTYCKGNFTYLLSSHPNAMMSCLSPPIDDKLWNPKITTPPGLYLTTLGFLKPFSELYAFGEDDEKKICPLFILRLMNVIFTCANSYLIYLISVQIHQIPRTSKLMLLFSSVSLATLPPLFFFSFLYYTDPGSLFFVLLMYMFDVNELQPLAAIFGAISLLYRQTNIVWVFFLAAHTSLKLTIDAFSEQILNKNPERQKRRVLMKSLIQALPQIIIVCGGYALVGIIFIAFLVYNNGIVLGDRLAHEAVLHLAQIPYYLGFVSFFAFPWIFTANNIKKFMSISVRYPLRVLSGVAVMVVVLYRFAYTHPYLLADNRHYTFYIWKRILGREGSALTYAVTPVYVFTAVTMYQLLQRKDSNFKTLLILCTFVSVVPQKLLELRYFLVPFVIWRMNIVPTNTTVLSLELALYTIVNTFTIYMFVFKTFKWPQNNELQRIMW</sequence>
<feature type="transmembrane region" description="Helical" evidence="14">
    <location>
        <begin position="317"/>
        <end position="336"/>
    </location>
</feature>
<keyword evidence="9" id="KW-0256">Endoplasmic reticulum</keyword>
<dbReference type="Proteomes" id="UP000759131">
    <property type="component" value="Unassembled WGS sequence"/>
</dbReference>
<feature type="transmembrane region" description="Helical" evidence="14">
    <location>
        <begin position="269"/>
        <end position="297"/>
    </location>
</feature>
<evidence type="ECO:0000313" key="16">
    <source>
        <dbReference type="Proteomes" id="UP000759131"/>
    </source>
</evidence>
<feature type="transmembrane region" description="Helical" evidence="14">
    <location>
        <begin position="422"/>
        <end position="440"/>
    </location>
</feature>
<gene>
    <name evidence="15" type="ORF">OSB1V03_LOCUS14278</name>
</gene>
<feature type="transmembrane region" description="Helical" evidence="14">
    <location>
        <begin position="26"/>
        <end position="45"/>
    </location>
</feature>
<reference evidence="15" key="1">
    <citation type="submission" date="2020-11" db="EMBL/GenBank/DDBJ databases">
        <authorList>
            <person name="Tran Van P."/>
        </authorList>
    </citation>
    <scope>NUCLEOTIDE SEQUENCE</scope>
</reference>
<comment type="catalytic activity">
    <reaction evidence="13">
        <text>an alpha-D-Glc-(1-&gt;3)-alpha-D-Glc-(1-&gt;3)-alpha-D-Man-(1-&gt;2)-alpha-D-Man-(1-&gt;2)-alpha-D-Man-(1-&gt;3)-[alpha-D-Man-(1-&gt;2)-alpha-D-Man-(1-&gt;3)-[alpha-D-Man-(1-&gt;2)-alpha-D-Man-(1-&gt;6)]-alpha-D-Man-(1-&gt;6)]-beta-D-Man-(1-&gt;4)-beta-D-GlcNAc-(1-&gt;4)-alpha-D-GlcNAc-diphospho-di-trans,poly-cis-dolichol + a di-trans,poly-cis-dolichyl beta-D-glucosyl phosphate = a alpha-D-Glc-(1-&gt;2)-alpha-D-Glc-(1-&gt;3)-alpha-D-Glc-(1-&gt;3)-alpha-D-Man-(1-&gt;2)-alpha-D-Man-(1-&gt;2)-alpha-D-Man-(1-&gt;3)-[alpha-D-Man-(1-&gt;2)-alpha-D-Man-(1-&gt;3)-[alpha-D-Man-(1-&gt;2)-alpha-D-Man-(1-&gt;6)]-alpha-D-Man-(1-&gt;6)]-beta-D-Man-(1-&gt;4)-beta-D-GlcNAc-(1-&gt;4)-alpha-D-GlcNAc-diphospho-di-trans,poly-cis-dolichol + a di-trans,poly-cis-dolichyl phosphate + H(+)</text>
        <dbReference type="Rhea" id="RHEA:29543"/>
        <dbReference type="Rhea" id="RHEA-COMP:19498"/>
        <dbReference type="Rhea" id="RHEA-COMP:19502"/>
        <dbReference type="Rhea" id="RHEA-COMP:19512"/>
        <dbReference type="Rhea" id="RHEA-COMP:19522"/>
        <dbReference type="ChEBI" id="CHEBI:15378"/>
        <dbReference type="ChEBI" id="CHEBI:57525"/>
        <dbReference type="ChEBI" id="CHEBI:57683"/>
        <dbReference type="ChEBI" id="CHEBI:132522"/>
        <dbReference type="ChEBI" id="CHEBI:132523"/>
        <dbReference type="EC" id="2.4.1.256"/>
    </reaction>
    <physiologicalReaction direction="left-to-right" evidence="13">
        <dbReference type="Rhea" id="RHEA:29544"/>
    </physiologicalReaction>
</comment>
<evidence type="ECO:0000256" key="12">
    <source>
        <dbReference type="ARBA" id="ARBA00044727"/>
    </source>
</evidence>
<feature type="transmembrane region" description="Helical" evidence="14">
    <location>
        <begin position="395"/>
        <end position="415"/>
    </location>
</feature>
<evidence type="ECO:0000256" key="6">
    <source>
        <dbReference type="ARBA" id="ARBA00022676"/>
    </source>
</evidence>
<dbReference type="PANTHER" id="PTHR12989:SF10">
    <property type="entry name" value="DOL-P-GLC:GLC(2)MAN(9)GLCNAC(2)-PP-DOL ALPHA-1,2-GLUCOSYLTRANSFERASE-RELATED"/>
    <property type="match status" value="1"/>
</dbReference>
<comment type="pathway">
    <text evidence="2">Protein modification; protein glycosylation.</text>
</comment>
<organism evidence="15">
    <name type="scientific">Medioppia subpectinata</name>
    <dbReference type="NCBI Taxonomy" id="1979941"/>
    <lineage>
        <taxon>Eukaryota</taxon>
        <taxon>Metazoa</taxon>
        <taxon>Ecdysozoa</taxon>
        <taxon>Arthropoda</taxon>
        <taxon>Chelicerata</taxon>
        <taxon>Arachnida</taxon>
        <taxon>Acari</taxon>
        <taxon>Acariformes</taxon>
        <taxon>Sarcoptiformes</taxon>
        <taxon>Oribatida</taxon>
        <taxon>Brachypylina</taxon>
        <taxon>Oppioidea</taxon>
        <taxon>Oppiidae</taxon>
        <taxon>Medioppia</taxon>
    </lineage>
</organism>
<evidence type="ECO:0000313" key="15">
    <source>
        <dbReference type="EMBL" id="CAD7633882.1"/>
    </source>
</evidence>
<name>A0A7R9L2G1_9ACAR</name>
<evidence type="ECO:0000256" key="2">
    <source>
        <dbReference type="ARBA" id="ARBA00004922"/>
    </source>
</evidence>
<dbReference type="EMBL" id="CAJPIZ010013562">
    <property type="protein sequence ID" value="CAG2114312.1"/>
    <property type="molecule type" value="Genomic_DNA"/>
</dbReference>
<feature type="transmembrane region" description="Helical" evidence="14">
    <location>
        <begin position="468"/>
        <end position="487"/>
    </location>
</feature>
<evidence type="ECO:0000256" key="3">
    <source>
        <dbReference type="ARBA" id="ARBA00010600"/>
    </source>
</evidence>
<proteinExistence type="inferred from homology"/>